<gene>
    <name evidence="1" type="ORF">DSM106044_01581</name>
</gene>
<dbReference type="SUPFAM" id="SSF52218">
    <property type="entry name" value="Flavoproteins"/>
    <property type="match status" value="1"/>
</dbReference>
<protein>
    <recommendedName>
        <fullName evidence="3">NADPH-dependent FMN reductase-like domain-containing protein</fullName>
    </recommendedName>
</protein>
<dbReference type="EMBL" id="QGQD01000036">
    <property type="protein sequence ID" value="TLD01600.1"/>
    <property type="molecule type" value="Genomic_DNA"/>
</dbReference>
<proteinExistence type="predicted"/>
<dbReference type="STRING" id="180332.GCA_000797495_04706"/>
<evidence type="ECO:0000313" key="1">
    <source>
        <dbReference type="EMBL" id="TLD01600.1"/>
    </source>
</evidence>
<dbReference type="AlphaFoldDB" id="A0A4U8Q9C8"/>
<organism evidence="1 2">
    <name type="scientific">Robinsoniella peoriensis</name>
    <dbReference type="NCBI Taxonomy" id="180332"/>
    <lineage>
        <taxon>Bacteria</taxon>
        <taxon>Bacillati</taxon>
        <taxon>Bacillota</taxon>
        <taxon>Clostridia</taxon>
        <taxon>Lachnospirales</taxon>
        <taxon>Lachnospiraceae</taxon>
        <taxon>Robinsoniella</taxon>
    </lineage>
</organism>
<dbReference type="Proteomes" id="UP000306509">
    <property type="component" value="Unassembled WGS sequence"/>
</dbReference>
<evidence type="ECO:0008006" key="3">
    <source>
        <dbReference type="Google" id="ProtNLM"/>
    </source>
</evidence>
<dbReference type="InterPro" id="IPR029039">
    <property type="entry name" value="Flavoprotein-like_sf"/>
</dbReference>
<dbReference type="Gene3D" id="3.40.50.360">
    <property type="match status" value="1"/>
</dbReference>
<evidence type="ECO:0000313" key="2">
    <source>
        <dbReference type="Proteomes" id="UP000306509"/>
    </source>
</evidence>
<sequence length="172" mass="20135">MSSGENTMKTVIIKDCQEWDDFHTPAKGKESDTYILDLNRVMIRDCLGCWACWLKTPGRCVQKDLDDFYHAFFRADRAVFLLKESCGFASGNLKSLLDRMIVSVLPYIEYTSGEAMHVARYDKTPVIEIYYQDTFTSNEARKLFIEYFKRVCVQFHWKIKCIGMISEYKEGR</sequence>
<reference evidence="1 2" key="1">
    <citation type="journal article" date="2019" name="Anaerobe">
        <title>Detection of Robinsoniella peoriensis in multiple bone samples of a trauma patient.</title>
        <authorList>
            <person name="Schrottner P."/>
            <person name="Hartwich K."/>
            <person name="Bunk B."/>
            <person name="Schober I."/>
            <person name="Helbig S."/>
            <person name="Rudolph W.W."/>
            <person name="Gunzer F."/>
        </authorList>
    </citation>
    <scope>NUCLEOTIDE SEQUENCE [LARGE SCALE GENOMIC DNA]</scope>
    <source>
        <strain evidence="1 2">DSM 106044</strain>
    </source>
</reference>
<keyword evidence="2" id="KW-1185">Reference proteome</keyword>
<name>A0A4U8Q9C8_9FIRM</name>
<comment type="caution">
    <text evidence="1">The sequence shown here is derived from an EMBL/GenBank/DDBJ whole genome shotgun (WGS) entry which is preliminary data.</text>
</comment>
<accession>A0A4U8Q9C8</accession>